<dbReference type="EMBL" id="CP137689">
    <property type="protein sequence ID" value="XRJ21297.1"/>
    <property type="molecule type" value="Genomic_DNA"/>
</dbReference>
<protein>
    <submittedName>
        <fullName evidence="1">Uncharacterized protein</fullName>
    </submittedName>
</protein>
<evidence type="ECO:0000313" key="1">
    <source>
        <dbReference type="EMBL" id="XRJ21297.1"/>
    </source>
</evidence>
<accession>A0ACD5I146</accession>
<dbReference type="Proteomes" id="UP000257089">
    <property type="component" value="Chromosome"/>
</dbReference>
<name>A0ACD5I146_9EURY</name>
<gene>
    <name evidence="1" type="ORF">DEQ67_011995</name>
</gene>
<organism evidence="1 2">
    <name type="scientific">Haloferax sp. Atlit-48N</name>
    <dbReference type="NCBI Taxonomy" id="2077198"/>
    <lineage>
        <taxon>Archaea</taxon>
        <taxon>Methanobacteriati</taxon>
        <taxon>Methanobacteriota</taxon>
        <taxon>Stenosarchaea group</taxon>
        <taxon>Halobacteria</taxon>
        <taxon>Halobacteriales</taxon>
        <taxon>Haloferacaceae</taxon>
        <taxon>Haloferax</taxon>
    </lineage>
</organism>
<evidence type="ECO:0000313" key="2">
    <source>
        <dbReference type="Proteomes" id="UP000257089"/>
    </source>
</evidence>
<proteinExistence type="predicted"/>
<reference evidence="1" key="1">
    <citation type="submission" date="2023-10" db="EMBL/GenBank/DDBJ databases">
        <title>A new archaeal virus that suppresses the transcription of host immunity genes.</title>
        <authorList>
            <person name="Turgeman-Grott I."/>
            <person name="Golan N."/>
            <person name="Neri U."/>
            <person name="Naki D."/>
            <person name="Altman N."/>
            <person name="Eizenshtein K."/>
            <person name="Choudhary D."/>
            <person name="Levi R."/>
            <person name="Himani H."/>
            <person name="Reshef L."/>
            <person name="Papke T.R."/>
            <person name="Gophna U."/>
        </authorList>
    </citation>
    <scope>NUCLEOTIDE SEQUENCE</scope>
    <source>
        <strain evidence="1">Atlit-48N</strain>
    </source>
</reference>
<sequence>MKFATLVPRVLRRSYLRKFLFVILLVAAVMGGFGLYVSDVVGTEVRFERARIRAGGSPV</sequence>